<name>A0A951PI11_9CYAN</name>
<gene>
    <name evidence="3" type="ORF">KME25_05755</name>
</gene>
<accession>A0A951PI11</accession>
<feature type="compositionally biased region" description="Low complexity" evidence="1">
    <location>
        <begin position="194"/>
        <end position="206"/>
    </location>
</feature>
<feature type="compositionally biased region" description="Pro residues" evidence="1">
    <location>
        <begin position="171"/>
        <end position="180"/>
    </location>
</feature>
<feature type="region of interest" description="Disordered" evidence="1">
    <location>
        <begin position="163"/>
        <end position="276"/>
    </location>
</feature>
<keyword evidence="2" id="KW-0472">Membrane</keyword>
<evidence type="ECO:0000313" key="4">
    <source>
        <dbReference type="Proteomes" id="UP000753908"/>
    </source>
</evidence>
<organism evidence="3 4">
    <name type="scientific">Symplocastrum torsivum CPER-KK1</name>
    <dbReference type="NCBI Taxonomy" id="450513"/>
    <lineage>
        <taxon>Bacteria</taxon>
        <taxon>Bacillati</taxon>
        <taxon>Cyanobacteriota</taxon>
        <taxon>Cyanophyceae</taxon>
        <taxon>Oscillatoriophycideae</taxon>
        <taxon>Oscillatoriales</taxon>
        <taxon>Microcoleaceae</taxon>
        <taxon>Symplocastrum</taxon>
    </lineage>
</organism>
<evidence type="ECO:0000313" key="3">
    <source>
        <dbReference type="EMBL" id="MBW4543933.1"/>
    </source>
</evidence>
<dbReference type="AlphaFoldDB" id="A0A951PI11"/>
<reference evidence="3" key="2">
    <citation type="journal article" date="2022" name="Microbiol. Resour. Announc.">
        <title>Metagenome Sequencing to Explore Phylogenomics of Terrestrial Cyanobacteria.</title>
        <authorList>
            <person name="Ward R.D."/>
            <person name="Stajich J.E."/>
            <person name="Johansen J.R."/>
            <person name="Huntemann M."/>
            <person name="Clum A."/>
            <person name="Foster B."/>
            <person name="Foster B."/>
            <person name="Roux S."/>
            <person name="Palaniappan K."/>
            <person name="Varghese N."/>
            <person name="Mukherjee S."/>
            <person name="Reddy T.B.K."/>
            <person name="Daum C."/>
            <person name="Copeland A."/>
            <person name="Chen I.A."/>
            <person name="Ivanova N.N."/>
            <person name="Kyrpides N.C."/>
            <person name="Shapiro N."/>
            <person name="Eloe-Fadrosh E.A."/>
            <person name="Pietrasiak N."/>
        </authorList>
    </citation>
    <scope>NUCLEOTIDE SEQUENCE</scope>
    <source>
        <strain evidence="3">CPER-KK1</strain>
    </source>
</reference>
<keyword evidence="2" id="KW-0812">Transmembrane</keyword>
<feature type="compositionally biased region" description="Low complexity" evidence="1">
    <location>
        <begin position="222"/>
        <end position="243"/>
    </location>
</feature>
<comment type="caution">
    <text evidence="3">The sequence shown here is derived from an EMBL/GenBank/DDBJ whole genome shotgun (WGS) entry which is preliminary data.</text>
</comment>
<reference evidence="3" key="1">
    <citation type="submission" date="2021-05" db="EMBL/GenBank/DDBJ databases">
        <authorList>
            <person name="Pietrasiak N."/>
            <person name="Ward R."/>
            <person name="Stajich J.E."/>
            <person name="Kurbessoian T."/>
        </authorList>
    </citation>
    <scope>NUCLEOTIDE SEQUENCE</scope>
    <source>
        <strain evidence="3">CPER-KK1</strain>
    </source>
</reference>
<evidence type="ECO:0000256" key="1">
    <source>
        <dbReference type="SAM" id="MobiDB-lite"/>
    </source>
</evidence>
<keyword evidence="2" id="KW-1133">Transmembrane helix</keyword>
<proteinExistence type="predicted"/>
<protein>
    <submittedName>
        <fullName evidence="3">Uncharacterized protein</fullName>
    </submittedName>
</protein>
<dbReference type="Proteomes" id="UP000753908">
    <property type="component" value="Unassembled WGS sequence"/>
</dbReference>
<feature type="transmembrane region" description="Helical" evidence="2">
    <location>
        <begin position="40"/>
        <end position="58"/>
    </location>
</feature>
<evidence type="ECO:0000256" key="2">
    <source>
        <dbReference type="SAM" id="Phobius"/>
    </source>
</evidence>
<sequence length="276" mass="29359">MLKSNRSDFNPLLLLSVQFKKSSAAFFQLIAQQQITPLRLMLLLGFTGISWLATATVAPQIAQAYTARVNLSINRQVGESFNSFLRRAEAIARAATQRSFDSDILVTDVSVTVIGQNQGAITPILLLEVSRQSWRGRPDPQSWTTYFPDTQTLLGFEQEPLVDAEPQVPGGQPPPPPGSPGVPGAPGVPGGVPGAPTALPQPTAPTNIDIPDIPGAPIRRFPNQPQAPTQAPANTTQPTAPTNIDIPDIPGAPIRRFPNQPQAPAPNAPATQQTGQ</sequence>
<dbReference type="EMBL" id="JAHHIF010000006">
    <property type="protein sequence ID" value="MBW4543933.1"/>
    <property type="molecule type" value="Genomic_DNA"/>
</dbReference>